<dbReference type="Ensembl" id="ENSAPET00000005819.1">
    <property type="protein sequence ID" value="ENSAPEP00000005668.1"/>
    <property type="gene ID" value="ENSAPEG00000004063.1"/>
</dbReference>
<evidence type="ECO:0000313" key="2">
    <source>
        <dbReference type="Proteomes" id="UP000265080"/>
    </source>
</evidence>
<reference evidence="1 2" key="1">
    <citation type="submission" date="2018-03" db="EMBL/GenBank/DDBJ databases">
        <title>Finding Nemo's genes: A chromosome-scale reference assembly of the genome of the orange clownfish Amphiprion percula.</title>
        <authorList>
            <person name="Lehmann R."/>
        </authorList>
    </citation>
    <scope>NUCLEOTIDE SEQUENCE</scope>
</reference>
<protein>
    <recommendedName>
        <fullName evidence="3">Phorbol-ester/DAG-type domain-containing protein</fullName>
    </recommendedName>
</protein>
<dbReference type="Gene3D" id="3.30.60.20">
    <property type="match status" value="1"/>
</dbReference>
<name>A0A3P8RYC1_AMPPE</name>
<evidence type="ECO:0008006" key="3">
    <source>
        <dbReference type="Google" id="ProtNLM"/>
    </source>
</evidence>
<sequence>LSAAPQPRFWLSFSRIWSRCLRAAGLTDWWLKTTSSIPVSDFILPRTHSAFTLTKPTFCHSCSDFIWGIVGFLCEGNTRTHTDTQTRVLFIITYL</sequence>
<dbReference type="InterPro" id="IPR046349">
    <property type="entry name" value="C1-like_sf"/>
</dbReference>
<keyword evidence="2" id="KW-1185">Reference proteome</keyword>
<dbReference type="SUPFAM" id="SSF57889">
    <property type="entry name" value="Cysteine-rich domain"/>
    <property type="match status" value="1"/>
</dbReference>
<reference evidence="1" key="2">
    <citation type="submission" date="2025-08" db="UniProtKB">
        <authorList>
            <consortium name="Ensembl"/>
        </authorList>
    </citation>
    <scope>IDENTIFICATION</scope>
</reference>
<evidence type="ECO:0000313" key="1">
    <source>
        <dbReference type="Ensembl" id="ENSAPEP00000005668.1"/>
    </source>
</evidence>
<accession>A0A3P8RYC1</accession>
<organism evidence="1 2">
    <name type="scientific">Amphiprion percula</name>
    <name type="common">Orange clownfish</name>
    <name type="synonym">Lutjanus percula</name>
    <dbReference type="NCBI Taxonomy" id="161767"/>
    <lineage>
        <taxon>Eukaryota</taxon>
        <taxon>Metazoa</taxon>
        <taxon>Chordata</taxon>
        <taxon>Craniata</taxon>
        <taxon>Vertebrata</taxon>
        <taxon>Euteleostomi</taxon>
        <taxon>Actinopterygii</taxon>
        <taxon>Neopterygii</taxon>
        <taxon>Teleostei</taxon>
        <taxon>Neoteleostei</taxon>
        <taxon>Acanthomorphata</taxon>
        <taxon>Ovalentaria</taxon>
        <taxon>Pomacentridae</taxon>
        <taxon>Amphiprion</taxon>
    </lineage>
</organism>
<dbReference type="STRING" id="161767.ENSAPEP00000005668"/>
<reference evidence="1" key="3">
    <citation type="submission" date="2025-09" db="UniProtKB">
        <authorList>
            <consortium name="Ensembl"/>
        </authorList>
    </citation>
    <scope>IDENTIFICATION</scope>
</reference>
<dbReference type="AlphaFoldDB" id="A0A3P8RYC1"/>
<dbReference type="Proteomes" id="UP000265080">
    <property type="component" value="Chromosome 13"/>
</dbReference>
<proteinExistence type="predicted"/>